<dbReference type="Gene3D" id="3.30.420.10">
    <property type="entry name" value="Ribonuclease H-like superfamily/Ribonuclease H"/>
    <property type="match status" value="1"/>
</dbReference>
<proteinExistence type="predicted"/>
<gene>
    <name evidence="2" type="ORF">IQ266_02560</name>
</gene>
<dbReference type="GO" id="GO:0008408">
    <property type="term" value="F:3'-5' exonuclease activity"/>
    <property type="evidence" value="ECO:0007669"/>
    <property type="project" value="InterPro"/>
</dbReference>
<dbReference type="InterPro" id="IPR012337">
    <property type="entry name" value="RNaseH-like_sf"/>
</dbReference>
<evidence type="ECO:0000259" key="1">
    <source>
        <dbReference type="SMART" id="SM00474"/>
    </source>
</evidence>
<dbReference type="PANTHER" id="PTHR47649">
    <property type="entry name" value="RIBONUCLEASE D"/>
    <property type="match status" value="1"/>
</dbReference>
<dbReference type="InterPro" id="IPR002562">
    <property type="entry name" value="3'-5'_exonuclease_dom"/>
</dbReference>
<dbReference type="GO" id="GO:0003676">
    <property type="term" value="F:nucleic acid binding"/>
    <property type="evidence" value="ECO:0007669"/>
    <property type="project" value="InterPro"/>
</dbReference>
<sequence>MHYLVQPTTIRTAIDNWRTAQTLWLDTEVADWRTPNPKLSLIQVLTNPGDRTGKDSYILDVLGQPGLIHYFIQNIMRDRAIEKVFHNASYDLRYLGKDQATNITCTLKLARRIGKQRLGTSDLKLKTLATELCQFNDVDASEQSSDWGQRALTTKQLYYAGMDVIYLAAVHQSLLSVSRPAQSWRSF</sequence>
<dbReference type="RefSeq" id="WP_264323464.1">
    <property type="nucleotide sequence ID" value="NZ_JADEXQ010000005.1"/>
</dbReference>
<dbReference type="SMART" id="SM00474">
    <property type="entry name" value="35EXOc"/>
    <property type="match status" value="1"/>
</dbReference>
<name>A0A928Z1L9_9CYAN</name>
<comment type="caution">
    <text evidence="2">The sequence shown here is derived from an EMBL/GenBank/DDBJ whole genome shotgun (WGS) entry which is preliminary data.</text>
</comment>
<dbReference type="AlphaFoldDB" id="A0A928Z1L9"/>
<dbReference type="EMBL" id="JADEXQ010000005">
    <property type="protein sequence ID" value="MBE9028639.1"/>
    <property type="molecule type" value="Genomic_DNA"/>
</dbReference>
<keyword evidence="3" id="KW-1185">Reference proteome</keyword>
<dbReference type="SUPFAM" id="SSF53098">
    <property type="entry name" value="Ribonuclease H-like"/>
    <property type="match status" value="1"/>
</dbReference>
<protein>
    <recommendedName>
        <fullName evidence="1">3'-5' exonuclease domain-containing protein</fullName>
    </recommendedName>
</protein>
<dbReference type="PANTHER" id="PTHR47649:SF1">
    <property type="entry name" value="RIBONUCLEASE D"/>
    <property type="match status" value="1"/>
</dbReference>
<feature type="domain" description="3'-5' exonuclease" evidence="1">
    <location>
        <begin position="1"/>
        <end position="179"/>
    </location>
</feature>
<evidence type="ECO:0000313" key="2">
    <source>
        <dbReference type="EMBL" id="MBE9028639.1"/>
    </source>
</evidence>
<dbReference type="Pfam" id="PF01612">
    <property type="entry name" value="DNA_pol_A_exo1"/>
    <property type="match status" value="1"/>
</dbReference>
<accession>A0A928Z1L9</accession>
<evidence type="ECO:0000313" key="3">
    <source>
        <dbReference type="Proteomes" id="UP000625316"/>
    </source>
</evidence>
<dbReference type="GO" id="GO:0006139">
    <property type="term" value="P:nucleobase-containing compound metabolic process"/>
    <property type="evidence" value="ECO:0007669"/>
    <property type="project" value="InterPro"/>
</dbReference>
<dbReference type="InterPro" id="IPR036397">
    <property type="entry name" value="RNaseH_sf"/>
</dbReference>
<dbReference type="Proteomes" id="UP000625316">
    <property type="component" value="Unassembled WGS sequence"/>
</dbReference>
<dbReference type="InterPro" id="IPR051086">
    <property type="entry name" value="RNase_D-like"/>
</dbReference>
<reference evidence="2" key="1">
    <citation type="submission" date="2020-10" db="EMBL/GenBank/DDBJ databases">
        <authorList>
            <person name="Castelo-Branco R."/>
            <person name="Eusebio N."/>
            <person name="Adriana R."/>
            <person name="Vieira A."/>
            <person name="Brugerolle De Fraissinette N."/>
            <person name="Rezende De Castro R."/>
            <person name="Schneider M.P."/>
            <person name="Vasconcelos V."/>
            <person name="Leao P.N."/>
        </authorList>
    </citation>
    <scope>NUCLEOTIDE SEQUENCE</scope>
    <source>
        <strain evidence="2">LEGE 11480</strain>
    </source>
</reference>
<organism evidence="2 3">
    <name type="scientific">Romeriopsis navalis LEGE 11480</name>
    <dbReference type="NCBI Taxonomy" id="2777977"/>
    <lineage>
        <taxon>Bacteria</taxon>
        <taxon>Bacillati</taxon>
        <taxon>Cyanobacteriota</taxon>
        <taxon>Cyanophyceae</taxon>
        <taxon>Leptolyngbyales</taxon>
        <taxon>Leptolyngbyaceae</taxon>
        <taxon>Romeriopsis</taxon>
        <taxon>Romeriopsis navalis</taxon>
    </lineage>
</organism>